<dbReference type="CDD" id="cd03192">
    <property type="entry name" value="GST_C_Sigma_like"/>
    <property type="match status" value="1"/>
</dbReference>
<dbReference type="PANTHER" id="PTHR11571">
    <property type="entry name" value="GLUTATHIONE S-TRANSFERASE"/>
    <property type="match status" value="1"/>
</dbReference>
<dbReference type="SFLD" id="SFLDG01205">
    <property type="entry name" value="AMPS.1"/>
    <property type="match status" value="1"/>
</dbReference>
<dbReference type="SUPFAM" id="SSF52833">
    <property type="entry name" value="Thioredoxin-like"/>
    <property type="match status" value="1"/>
</dbReference>
<dbReference type="Pfam" id="PF02798">
    <property type="entry name" value="GST_N"/>
    <property type="match status" value="1"/>
</dbReference>
<dbReference type="InterPro" id="IPR050213">
    <property type="entry name" value="GST_superfamily"/>
</dbReference>
<dbReference type="InterPro" id="IPR040079">
    <property type="entry name" value="Glutathione_S-Trfase"/>
</dbReference>
<dbReference type="EMBL" id="CACRXK020004442">
    <property type="protein sequence ID" value="CAB4002767.1"/>
    <property type="molecule type" value="Genomic_DNA"/>
</dbReference>
<dbReference type="EC" id="2.5.1.18" evidence="1"/>
<dbReference type="InterPro" id="IPR036282">
    <property type="entry name" value="Glutathione-S-Trfase_C_sf"/>
</dbReference>
<dbReference type="Pfam" id="PF14497">
    <property type="entry name" value="GST_C_3"/>
    <property type="match status" value="1"/>
</dbReference>
<dbReference type="PANTHER" id="PTHR11571:SF224">
    <property type="entry name" value="HEMATOPOIETIC PROSTAGLANDIN D SYNTHASE"/>
    <property type="match status" value="1"/>
</dbReference>
<dbReference type="PROSITE" id="PS50405">
    <property type="entry name" value="GST_CTER"/>
    <property type="match status" value="1"/>
</dbReference>
<comment type="caution">
    <text evidence="4">The sequence shown here is derived from an EMBL/GenBank/DDBJ whole genome shotgun (WGS) entry which is preliminary data.</text>
</comment>
<dbReference type="CDD" id="cd03039">
    <property type="entry name" value="GST_N_Sigma_like"/>
    <property type="match status" value="1"/>
</dbReference>
<dbReference type="Gene3D" id="3.40.30.10">
    <property type="entry name" value="Glutaredoxin"/>
    <property type="match status" value="1"/>
</dbReference>
<dbReference type="Proteomes" id="UP001152795">
    <property type="component" value="Unassembled WGS sequence"/>
</dbReference>
<dbReference type="InterPro" id="IPR036249">
    <property type="entry name" value="Thioredoxin-like_sf"/>
</dbReference>
<dbReference type="InterPro" id="IPR004046">
    <property type="entry name" value="GST_C"/>
</dbReference>
<organism evidence="4 5">
    <name type="scientific">Paramuricea clavata</name>
    <name type="common">Red gorgonian</name>
    <name type="synonym">Violescent sea-whip</name>
    <dbReference type="NCBI Taxonomy" id="317549"/>
    <lineage>
        <taxon>Eukaryota</taxon>
        <taxon>Metazoa</taxon>
        <taxon>Cnidaria</taxon>
        <taxon>Anthozoa</taxon>
        <taxon>Octocorallia</taxon>
        <taxon>Malacalcyonacea</taxon>
        <taxon>Plexauridae</taxon>
        <taxon>Paramuricea</taxon>
    </lineage>
</organism>
<dbReference type="InterPro" id="IPR010987">
    <property type="entry name" value="Glutathione-S-Trfase_C-like"/>
</dbReference>
<name>A0A6S7HGZ2_PARCT</name>
<keyword evidence="5" id="KW-1185">Reference proteome</keyword>
<protein>
    <recommendedName>
        <fullName evidence="1">glutathione transferase</fullName>
        <ecNumber evidence="1">2.5.1.18</ecNumber>
    </recommendedName>
</protein>
<dbReference type="GO" id="GO:0004364">
    <property type="term" value="F:glutathione transferase activity"/>
    <property type="evidence" value="ECO:0007669"/>
    <property type="project" value="UniProtKB-EC"/>
</dbReference>
<dbReference type="SUPFAM" id="SSF47616">
    <property type="entry name" value="GST C-terminal domain-like"/>
    <property type="match status" value="1"/>
</dbReference>
<accession>A0A6S7HGZ2</accession>
<dbReference type="InterPro" id="IPR004045">
    <property type="entry name" value="Glutathione_S-Trfase_N"/>
</dbReference>
<dbReference type="PROSITE" id="PS50404">
    <property type="entry name" value="GST_NTER"/>
    <property type="match status" value="1"/>
</dbReference>
<evidence type="ECO:0000256" key="1">
    <source>
        <dbReference type="ARBA" id="ARBA00012452"/>
    </source>
</evidence>
<gene>
    <name evidence="4" type="ORF">PACLA_8A066919</name>
</gene>
<dbReference type="AlphaFoldDB" id="A0A6S7HGZ2"/>
<comment type="catalytic activity">
    <reaction evidence="3">
        <text>RX + glutathione = an S-substituted glutathione + a halide anion + H(+)</text>
        <dbReference type="Rhea" id="RHEA:16437"/>
        <dbReference type="ChEBI" id="CHEBI:15378"/>
        <dbReference type="ChEBI" id="CHEBI:16042"/>
        <dbReference type="ChEBI" id="CHEBI:17792"/>
        <dbReference type="ChEBI" id="CHEBI:57925"/>
        <dbReference type="ChEBI" id="CHEBI:90779"/>
        <dbReference type="EC" id="2.5.1.18"/>
    </reaction>
</comment>
<evidence type="ECO:0000256" key="2">
    <source>
        <dbReference type="ARBA" id="ARBA00022679"/>
    </source>
</evidence>
<evidence type="ECO:0000313" key="4">
    <source>
        <dbReference type="EMBL" id="CAB4002767.1"/>
    </source>
</evidence>
<sequence>MPVYKLIYFDARGRGEMIRLAFAAAGVKYEDCRVTGEEFKELKASGIVPFDQLPILDVDGKILAKSATICKYVARETGFAPTESFEVAKADMIVDGLDDLMDKLVKYYREKNEETKQKLFKEFYENHLPHALGIFEKLLKSRGGKYFADNKLTYADIIFFSYIEMFENLNKGPSASPILDNYPALKDLTSTVSSNPGIKKWLSERPDTTF</sequence>
<evidence type="ECO:0000256" key="3">
    <source>
        <dbReference type="ARBA" id="ARBA00047960"/>
    </source>
</evidence>
<dbReference type="Gene3D" id="1.20.1050.10">
    <property type="match status" value="1"/>
</dbReference>
<keyword evidence="2" id="KW-0808">Transferase</keyword>
<reference evidence="4" key="1">
    <citation type="submission" date="2020-04" db="EMBL/GenBank/DDBJ databases">
        <authorList>
            <person name="Alioto T."/>
            <person name="Alioto T."/>
            <person name="Gomez Garrido J."/>
        </authorList>
    </citation>
    <scope>NUCLEOTIDE SEQUENCE</scope>
    <source>
        <strain evidence="4">A484AB</strain>
    </source>
</reference>
<proteinExistence type="predicted"/>
<dbReference type="OrthoDB" id="414243at2759"/>
<dbReference type="SFLD" id="SFLDG00363">
    <property type="entry name" value="AMPS_(cytGST):_Alpha-__Mu-__Pi"/>
    <property type="match status" value="1"/>
</dbReference>
<dbReference type="FunFam" id="3.40.30.10:FF:000035">
    <property type="entry name" value="hematopoietic prostaglandin D synthase"/>
    <property type="match status" value="1"/>
</dbReference>
<evidence type="ECO:0000313" key="5">
    <source>
        <dbReference type="Proteomes" id="UP001152795"/>
    </source>
</evidence>
<dbReference type="SFLD" id="SFLDS00019">
    <property type="entry name" value="Glutathione_Transferase_(cytos"/>
    <property type="match status" value="1"/>
</dbReference>
<dbReference type="GO" id="GO:0006749">
    <property type="term" value="P:glutathione metabolic process"/>
    <property type="evidence" value="ECO:0007669"/>
    <property type="project" value="TreeGrafter"/>
</dbReference>
<dbReference type="FunFam" id="1.20.1050.10:FF:000030">
    <property type="entry name" value="Glutathione S-transferase S1"/>
    <property type="match status" value="1"/>
</dbReference>